<keyword evidence="7" id="KW-0812">Transmembrane</keyword>
<dbReference type="InterPro" id="IPR003594">
    <property type="entry name" value="HATPase_dom"/>
</dbReference>
<dbReference type="InterPro" id="IPR036890">
    <property type="entry name" value="HATPase_C_sf"/>
</dbReference>
<dbReference type="GO" id="GO:0000155">
    <property type="term" value="F:phosphorelay sensor kinase activity"/>
    <property type="evidence" value="ECO:0007669"/>
    <property type="project" value="InterPro"/>
</dbReference>
<evidence type="ECO:0000256" key="3">
    <source>
        <dbReference type="ARBA" id="ARBA00012438"/>
    </source>
</evidence>
<dbReference type="SUPFAM" id="SSF158472">
    <property type="entry name" value="HAMP domain-like"/>
    <property type="match status" value="1"/>
</dbReference>
<dbReference type="GO" id="GO:0030295">
    <property type="term" value="F:protein kinase activator activity"/>
    <property type="evidence" value="ECO:0007669"/>
    <property type="project" value="TreeGrafter"/>
</dbReference>
<accession>A0A328BFI4</accession>
<dbReference type="Pfam" id="PF00512">
    <property type="entry name" value="HisKA"/>
    <property type="match status" value="1"/>
</dbReference>
<evidence type="ECO:0000256" key="7">
    <source>
        <dbReference type="SAM" id="Phobius"/>
    </source>
</evidence>
<dbReference type="Proteomes" id="UP000248553">
    <property type="component" value="Unassembled WGS sequence"/>
</dbReference>
<keyword evidence="4" id="KW-0597">Phosphoprotein</keyword>
<dbReference type="CDD" id="cd19410">
    <property type="entry name" value="HK9-like_sensor"/>
    <property type="match status" value="1"/>
</dbReference>
<dbReference type="InterPro" id="IPR003660">
    <property type="entry name" value="HAMP_dom"/>
</dbReference>
<dbReference type="PANTHER" id="PTHR42878">
    <property type="entry name" value="TWO-COMPONENT HISTIDINE KINASE"/>
    <property type="match status" value="1"/>
</dbReference>
<keyword evidence="7" id="KW-1133">Transmembrane helix</keyword>
<dbReference type="PRINTS" id="PR00344">
    <property type="entry name" value="BCTRLSENSOR"/>
</dbReference>
<keyword evidence="6 10" id="KW-0418">Kinase</keyword>
<evidence type="ECO:0000259" key="9">
    <source>
        <dbReference type="PROSITE" id="PS50885"/>
    </source>
</evidence>
<keyword evidence="5" id="KW-0808">Transferase</keyword>
<dbReference type="PROSITE" id="PS50885">
    <property type="entry name" value="HAMP"/>
    <property type="match status" value="1"/>
</dbReference>
<comment type="subcellular location">
    <subcellularLocation>
        <location evidence="2">Membrane</location>
    </subcellularLocation>
</comment>
<dbReference type="GO" id="GO:0000156">
    <property type="term" value="F:phosphorelay response regulator activity"/>
    <property type="evidence" value="ECO:0007669"/>
    <property type="project" value="TreeGrafter"/>
</dbReference>
<dbReference type="SMART" id="SM00388">
    <property type="entry name" value="HisKA"/>
    <property type="match status" value="1"/>
</dbReference>
<dbReference type="Pfam" id="PF05227">
    <property type="entry name" value="CHASE3"/>
    <property type="match status" value="1"/>
</dbReference>
<dbReference type="InterPro" id="IPR003661">
    <property type="entry name" value="HisK_dim/P_dom"/>
</dbReference>
<dbReference type="SUPFAM" id="SSF55874">
    <property type="entry name" value="ATPase domain of HSP90 chaperone/DNA topoisomerase II/histidine kinase"/>
    <property type="match status" value="1"/>
</dbReference>
<evidence type="ECO:0000256" key="5">
    <source>
        <dbReference type="ARBA" id="ARBA00022679"/>
    </source>
</evidence>
<dbReference type="SUPFAM" id="SSF47384">
    <property type="entry name" value="Homodimeric domain of signal transducing histidine kinase"/>
    <property type="match status" value="1"/>
</dbReference>
<dbReference type="Gene3D" id="1.10.287.130">
    <property type="match status" value="1"/>
</dbReference>
<evidence type="ECO:0000256" key="6">
    <source>
        <dbReference type="ARBA" id="ARBA00022777"/>
    </source>
</evidence>
<dbReference type="PANTHER" id="PTHR42878:SF15">
    <property type="entry name" value="BACTERIOPHYTOCHROME"/>
    <property type="match status" value="1"/>
</dbReference>
<dbReference type="CDD" id="cd00082">
    <property type="entry name" value="HisKA"/>
    <property type="match status" value="1"/>
</dbReference>
<dbReference type="InterPro" id="IPR050351">
    <property type="entry name" value="BphY/WalK/GraS-like"/>
</dbReference>
<dbReference type="InterPro" id="IPR004358">
    <property type="entry name" value="Sig_transdc_His_kin-like_C"/>
</dbReference>
<evidence type="ECO:0000313" key="10">
    <source>
        <dbReference type="EMBL" id="RAK65281.1"/>
    </source>
</evidence>
<protein>
    <recommendedName>
        <fullName evidence="3">histidine kinase</fullName>
        <ecNumber evidence="3">2.7.13.3</ecNumber>
    </recommendedName>
</protein>
<evidence type="ECO:0000259" key="8">
    <source>
        <dbReference type="PROSITE" id="PS50109"/>
    </source>
</evidence>
<dbReference type="InterPro" id="IPR036097">
    <property type="entry name" value="HisK_dim/P_sf"/>
</dbReference>
<dbReference type="GO" id="GO:0007234">
    <property type="term" value="P:osmosensory signaling via phosphorelay pathway"/>
    <property type="evidence" value="ECO:0007669"/>
    <property type="project" value="TreeGrafter"/>
</dbReference>
<keyword evidence="7" id="KW-0472">Membrane</keyword>
<evidence type="ECO:0000313" key="11">
    <source>
        <dbReference type="Proteomes" id="UP000248553"/>
    </source>
</evidence>
<name>A0A328BFI4_9BACT</name>
<dbReference type="InterPro" id="IPR007891">
    <property type="entry name" value="CHASE3"/>
</dbReference>
<dbReference type="RefSeq" id="WP_111479364.1">
    <property type="nucleotide sequence ID" value="NZ_QHKM01000005.1"/>
</dbReference>
<feature type="domain" description="Histidine kinase" evidence="8">
    <location>
        <begin position="283"/>
        <end position="495"/>
    </location>
</feature>
<feature type="transmembrane region" description="Helical" evidence="7">
    <location>
        <begin position="194"/>
        <end position="215"/>
    </location>
</feature>
<dbReference type="Gene3D" id="3.30.565.10">
    <property type="entry name" value="Histidine kinase-like ATPase, C-terminal domain"/>
    <property type="match status" value="1"/>
</dbReference>
<gene>
    <name evidence="10" type="ORF">DLM85_17275</name>
</gene>
<keyword evidence="11" id="KW-1185">Reference proteome</keyword>
<dbReference type="PROSITE" id="PS50109">
    <property type="entry name" value="HIS_KIN"/>
    <property type="match status" value="1"/>
</dbReference>
<dbReference type="Pfam" id="PF00672">
    <property type="entry name" value="HAMP"/>
    <property type="match status" value="1"/>
</dbReference>
<dbReference type="Gene3D" id="6.10.340.10">
    <property type="match status" value="1"/>
</dbReference>
<dbReference type="SMART" id="SM00387">
    <property type="entry name" value="HATPase_c"/>
    <property type="match status" value="1"/>
</dbReference>
<organism evidence="10 11">
    <name type="scientific">Hymenobacter edaphi</name>
    <dbReference type="NCBI Taxonomy" id="2211146"/>
    <lineage>
        <taxon>Bacteria</taxon>
        <taxon>Pseudomonadati</taxon>
        <taxon>Bacteroidota</taxon>
        <taxon>Cytophagia</taxon>
        <taxon>Cytophagales</taxon>
        <taxon>Hymenobacteraceae</taxon>
        <taxon>Hymenobacter</taxon>
    </lineage>
</organism>
<evidence type="ECO:0000256" key="2">
    <source>
        <dbReference type="ARBA" id="ARBA00004370"/>
    </source>
</evidence>
<reference evidence="11" key="1">
    <citation type="submission" date="2018-05" db="EMBL/GenBank/DDBJ databases">
        <authorList>
            <person name="Nie L."/>
        </authorList>
    </citation>
    <scope>NUCLEOTIDE SEQUENCE [LARGE SCALE GENOMIC DNA]</scope>
    <source>
        <strain evidence="11">NL</strain>
    </source>
</reference>
<dbReference type="OrthoDB" id="9766459at2"/>
<dbReference type="InterPro" id="IPR005467">
    <property type="entry name" value="His_kinase_dom"/>
</dbReference>
<dbReference type="EMBL" id="QHKM01000005">
    <property type="protein sequence ID" value="RAK65281.1"/>
    <property type="molecule type" value="Genomic_DNA"/>
</dbReference>
<dbReference type="GO" id="GO:0016020">
    <property type="term" value="C:membrane"/>
    <property type="evidence" value="ECO:0007669"/>
    <property type="project" value="UniProtKB-SubCell"/>
</dbReference>
<comment type="caution">
    <text evidence="10">The sequence shown here is derived from an EMBL/GenBank/DDBJ whole genome shotgun (WGS) entry which is preliminary data.</text>
</comment>
<comment type="catalytic activity">
    <reaction evidence="1">
        <text>ATP + protein L-histidine = ADP + protein N-phospho-L-histidine.</text>
        <dbReference type="EC" id="2.7.13.3"/>
    </reaction>
</comment>
<feature type="transmembrane region" description="Helical" evidence="7">
    <location>
        <begin position="9"/>
        <end position="30"/>
    </location>
</feature>
<dbReference type="EC" id="2.7.13.3" evidence="3"/>
<dbReference type="AlphaFoldDB" id="A0A328BFI4"/>
<dbReference type="SMART" id="SM00304">
    <property type="entry name" value="HAMP"/>
    <property type="match status" value="1"/>
</dbReference>
<feature type="domain" description="HAMP" evidence="9">
    <location>
        <begin position="216"/>
        <end position="268"/>
    </location>
</feature>
<dbReference type="CDD" id="cd06225">
    <property type="entry name" value="HAMP"/>
    <property type="match status" value="1"/>
</dbReference>
<evidence type="ECO:0000256" key="1">
    <source>
        <dbReference type="ARBA" id="ARBA00000085"/>
    </source>
</evidence>
<dbReference type="Pfam" id="PF02518">
    <property type="entry name" value="HATPase_c"/>
    <property type="match status" value="1"/>
</dbReference>
<evidence type="ECO:0000256" key="4">
    <source>
        <dbReference type="ARBA" id="ARBA00022553"/>
    </source>
</evidence>
<sequence>MKLKLSTRLFIGFLAIAMLFVMVGIVNYQLSRQVLRNSERIAHSQNRTAQATRMLRSIVDMESGYRGYLLVGNEGLLESYYEGERQLLGSFAALRDEFGLDDPQRARMVRAQALYERWAAYSHLLVADKRAARKRSPRQEGVDGMEHRELVEDGTGKELMDQIRVIFRGFDRDELATRDKQRDKLAQSIRQTRVLSVVLTLLALVLGLIGAGLLARLLSRRINGMVQLATRIARGEYHVRLTDDARDELSELATSLNSMAGTIESTIGQLERRNQELDQFAYVVSHDLKAPLRGIESASRWIEEDMDETLPEHIREFLLLMRTRTHRMENLISGILELARIGRVQQQQERVNVRELLTEIIDSLAPPEGFRVTLPPYLPVLTASRVELQQVFSNLISNALKYHHDPAHGLVRIGLRETTEEYTFTIADNGPGIAPEYHERVFVLFQTLTERDTLESTGVGLAIVKKIVERHGGTIRLESSEGAGSTFIFTWPKTTARTGAAAAARPAGIIH</sequence>
<proteinExistence type="predicted"/>